<dbReference type="CDD" id="cd01854">
    <property type="entry name" value="YjeQ_EngC"/>
    <property type="match status" value="1"/>
</dbReference>
<feature type="binding site" evidence="10">
    <location>
        <begin position="132"/>
        <end position="135"/>
    </location>
    <ligand>
        <name>GTP</name>
        <dbReference type="ChEBI" id="CHEBI:37565"/>
    </ligand>
</feature>
<feature type="binding site" evidence="10">
    <location>
        <position position="271"/>
    </location>
    <ligand>
        <name>Zn(2+)</name>
        <dbReference type="ChEBI" id="CHEBI:29105"/>
    </ligand>
</feature>
<reference evidence="13" key="2">
    <citation type="journal article" date="2021" name="PeerJ">
        <title>Extensive microbial diversity within the chicken gut microbiome revealed by metagenomics and culture.</title>
        <authorList>
            <person name="Gilroy R."/>
            <person name="Ravi A."/>
            <person name="Getino M."/>
            <person name="Pursley I."/>
            <person name="Horton D.L."/>
            <person name="Alikhan N.F."/>
            <person name="Baker D."/>
            <person name="Gharbi K."/>
            <person name="Hall N."/>
            <person name="Watson M."/>
            <person name="Adriaenssens E.M."/>
            <person name="Foster-Nyarko E."/>
            <person name="Jarju S."/>
            <person name="Secka A."/>
            <person name="Antonio M."/>
            <person name="Oren A."/>
            <person name="Chaudhuri R.R."/>
            <person name="La Ragione R."/>
            <person name="Hildebrand F."/>
            <person name="Pallen M.J."/>
        </authorList>
    </citation>
    <scope>NUCLEOTIDE SEQUENCE</scope>
    <source>
        <strain evidence="13">2830</strain>
    </source>
</reference>
<reference evidence="13" key="1">
    <citation type="submission" date="2020-10" db="EMBL/GenBank/DDBJ databases">
        <authorList>
            <person name="Gilroy R."/>
        </authorList>
    </citation>
    <scope>NUCLEOTIDE SEQUENCE</scope>
    <source>
        <strain evidence="13">2830</strain>
    </source>
</reference>
<evidence type="ECO:0000256" key="5">
    <source>
        <dbReference type="ARBA" id="ARBA00022741"/>
    </source>
</evidence>
<dbReference type="GO" id="GO:0046872">
    <property type="term" value="F:metal ion binding"/>
    <property type="evidence" value="ECO:0007669"/>
    <property type="project" value="UniProtKB-KW"/>
</dbReference>
<evidence type="ECO:0000256" key="7">
    <source>
        <dbReference type="ARBA" id="ARBA00022833"/>
    </source>
</evidence>
<dbReference type="GO" id="GO:0003924">
    <property type="term" value="F:GTPase activity"/>
    <property type="evidence" value="ECO:0007669"/>
    <property type="project" value="UniProtKB-UniRule"/>
</dbReference>
<feature type="binding site" evidence="10">
    <location>
        <position position="273"/>
    </location>
    <ligand>
        <name>Zn(2+)</name>
        <dbReference type="ChEBI" id="CHEBI:29105"/>
    </ligand>
</feature>
<comment type="subunit">
    <text evidence="10">Monomer. Associates with 30S ribosomal subunit, binds 16S rRNA.</text>
</comment>
<feature type="binding site" evidence="10">
    <location>
        <position position="266"/>
    </location>
    <ligand>
        <name>Zn(2+)</name>
        <dbReference type="ChEBI" id="CHEBI:29105"/>
    </ligand>
</feature>
<proteinExistence type="inferred from homology"/>
<evidence type="ECO:0000313" key="14">
    <source>
        <dbReference type="Proteomes" id="UP000824124"/>
    </source>
</evidence>
<comment type="function">
    <text evidence="10">One of several proteins that assist in the late maturation steps of the functional core of the 30S ribosomal subunit. Helps release RbfA from mature subunits. May play a role in the assembly of ribosomal proteins into the subunit. Circularly permuted GTPase that catalyzes slow GTP hydrolysis, GTPase activity is stimulated by the 30S ribosomal subunit.</text>
</comment>
<sequence>MNGVLLKAFGGFYFVQADGGLYACSLRGRLKQELKDYPLSCLIVGDRVTITPLAEESAQLSGAFAGAPPDMPKAVVETLLERQNYLIRPKIANVEQCLIVLAARHPKPDWLLLDRLLAALFAADIRPLLLVNKIDQPEAKKLLDYLVVYEKAGCTTFAASALTGEGIAELADALSGHISTVAGQSGVGKSTLLNLLQQGQRLKTGEISKKLRRGRHTTRTVELLPLPAGGWLADTPGFSRLMLPKDLRPEQLADLYPDFAVYAKECRFAKCCHADEPDCRVKAAVQAGELDSGRYQRYLTLLAELAGLQEY</sequence>
<dbReference type="EMBL" id="DVMH01000026">
    <property type="protein sequence ID" value="HIU10600.1"/>
    <property type="molecule type" value="Genomic_DNA"/>
</dbReference>
<dbReference type="InterPro" id="IPR031944">
    <property type="entry name" value="RsgA_N"/>
</dbReference>
<dbReference type="PANTHER" id="PTHR32120:SF11">
    <property type="entry name" value="SMALL RIBOSOMAL SUBUNIT BIOGENESIS GTPASE RSGA 1, MITOCHONDRIAL-RELATED"/>
    <property type="match status" value="1"/>
</dbReference>
<feature type="domain" description="EngC GTPase" evidence="11">
    <location>
        <begin position="92"/>
        <end position="239"/>
    </location>
</feature>
<keyword evidence="5 10" id="KW-0547">Nucleotide-binding</keyword>
<evidence type="ECO:0000256" key="6">
    <source>
        <dbReference type="ARBA" id="ARBA00022801"/>
    </source>
</evidence>
<dbReference type="HAMAP" id="MF_01820">
    <property type="entry name" value="GTPase_RsgA"/>
    <property type="match status" value="1"/>
</dbReference>
<name>A0A9D1HK87_9FIRM</name>
<evidence type="ECO:0000256" key="9">
    <source>
        <dbReference type="ARBA" id="ARBA00023134"/>
    </source>
</evidence>
<evidence type="ECO:0000256" key="10">
    <source>
        <dbReference type="HAMAP-Rule" id="MF_01820"/>
    </source>
</evidence>
<feature type="binding site" evidence="10">
    <location>
        <begin position="183"/>
        <end position="191"/>
    </location>
    <ligand>
        <name>GTP</name>
        <dbReference type="ChEBI" id="CHEBI:37565"/>
    </ligand>
</feature>
<evidence type="ECO:0000256" key="1">
    <source>
        <dbReference type="ARBA" id="ARBA00022490"/>
    </source>
</evidence>
<dbReference type="PROSITE" id="PS51721">
    <property type="entry name" value="G_CP"/>
    <property type="match status" value="1"/>
</dbReference>
<dbReference type="GO" id="GO:0042274">
    <property type="term" value="P:ribosomal small subunit biogenesis"/>
    <property type="evidence" value="ECO:0007669"/>
    <property type="project" value="UniProtKB-UniRule"/>
</dbReference>
<dbReference type="InterPro" id="IPR027417">
    <property type="entry name" value="P-loop_NTPase"/>
</dbReference>
<feature type="binding site" evidence="10">
    <location>
        <position position="279"/>
    </location>
    <ligand>
        <name>Zn(2+)</name>
        <dbReference type="ChEBI" id="CHEBI:29105"/>
    </ligand>
</feature>
<dbReference type="Gene3D" id="2.40.50.140">
    <property type="entry name" value="Nucleic acid-binding proteins"/>
    <property type="match status" value="1"/>
</dbReference>
<dbReference type="InterPro" id="IPR004881">
    <property type="entry name" value="Ribosome_biogen_GTPase_RsgA"/>
</dbReference>
<keyword evidence="1 10" id="KW-0963">Cytoplasm</keyword>
<evidence type="ECO:0000313" key="13">
    <source>
        <dbReference type="EMBL" id="HIU10600.1"/>
    </source>
</evidence>
<comment type="similarity">
    <text evidence="10">Belongs to the TRAFAC class YlqF/YawG GTPase family. RsgA subfamily.</text>
</comment>
<dbReference type="PROSITE" id="PS50936">
    <property type="entry name" value="ENGC_GTPASE"/>
    <property type="match status" value="1"/>
</dbReference>
<keyword evidence="7 10" id="KW-0862">Zinc</keyword>
<comment type="caution">
    <text evidence="13">The sequence shown here is derived from an EMBL/GenBank/DDBJ whole genome shotgun (WGS) entry which is preliminary data.</text>
</comment>
<dbReference type="Proteomes" id="UP000824124">
    <property type="component" value="Unassembled WGS sequence"/>
</dbReference>
<evidence type="ECO:0000259" key="11">
    <source>
        <dbReference type="PROSITE" id="PS50936"/>
    </source>
</evidence>
<keyword evidence="6 10" id="KW-0378">Hydrolase</keyword>
<protein>
    <recommendedName>
        <fullName evidence="10">Small ribosomal subunit biogenesis GTPase RsgA</fullName>
        <ecNumber evidence="10">3.6.1.-</ecNumber>
    </recommendedName>
</protein>
<keyword evidence="9 10" id="KW-0342">GTP-binding</keyword>
<dbReference type="InterPro" id="IPR012340">
    <property type="entry name" value="NA-bd_OB-fold"/>
</dbReference>
<evidence type="ECO:0000256" key="8">
    <source>
        <dbReference type="ARBA" id="ARBA00022884"/>
    </source>
</evidence>
<dbReference type="GO" id="GO:0019843">
    <property type="term" value="F:rRNA binding"/>
    <property type="evidence" value="ECO:0007669"/>
    <property type="project" value="UniProtKB-KW"/>
</dbReference>
<dbReference type="Gene3D" id="1.10.40.50">
    <property type="entry name" value="Probable gtpase engc, domain 3"/>
    <property type="match status" value="1"/>
</dbReference>
<dbReference type="GO" id="GO:0005525">
    <property type="term" value="F:GTP binding"/>
    <property type="evidence" value="ECO:0007669"/>
    <property type="project" value="UniProtKB-UniRule"/>
</dbReference>
<dbReference type="InterPro" id="IPR010914">
    <property type="entry name" value="RsgA_GTPase_dom"/>
</dbReference>
<dbReference type="SUPFAM" id="SSF50249">
    <property type="entry name" value="Nucleic acid-binding proteins"/>
    <property type="match status" value="1"/>
</dbReference>
<accession>A0A9D1HK87</accession>
<dbReference type="InterPro" id="IPR030378">
    <property type="entry name" value="G_CP_dom"/>
</dbReference>
<dbReference type="PANTHER" id="PTHR32120">
    <property type="entry name" value="SMALL RIBOSOMAL SUBUNIT BIOGENESIS GTPASE RSGA"/>
    <property type="match status" value="1"/>
</dbReference>
<dbReference type="SUPFAM" id="SSF52540">
    <property type="entry name" value="P-loop containing nucleoside triphosphate hydrolases"/>
    <property type="match status" value="1"/>
</dbReference>
<keyword evidence="3 10" id="KW-0479">Metal-binding</keyword>
<dbReference type="Pfam" id="PF16745">
    <property type="entry name" value="RsgA_N"/>
    <property type="match status" value="1"/>
</dbReference>
<comment type="subcellular location">
    <subcellularLocation>
        <location evidence="10">Cytoplasm</location>
    </subcellularLocation>
</comment>
<dbReference type="AlphaFoldDB" id="A0A9D1HK87"/>
<evidence type="ECO:0000256" key="2">
    <source>
        <dbReference type="ARBA" id="ARBA00022517"/>
    </source>
</evidence>
<dbReference type="Pfam" id="PF03193">
    <property type="entry name" value="RsgA_GTPase"/>
    <property type="match status" value="1"/>
</dbReference>
<dbReference type="Gene3D" id="3.40.50.300">
    <property type="entry name" value="P-loop containing nucleotide triphosphate hydrolases"/>
    <property type="match status" value="1"/>
</dbReference>
<evidence type="ECO:0000259" key="12">
    <source>
        <dbReference type="PROSITE" id="PS51721"/>
    </source>
</evidence>
<keyword evidence="2 10" id="KW-0690">Ribosome biogenesis</keyword>
<gene>
    <name evidence="10 13" type="primary">rsgA</name>
    <name evidence="13" type="ORF">IAB00_05090</name>
</gene>
<evidence type="ECO:0000256" key="3">
    <source>
        <dbReference type="ARBA" id="ARBA00022723"/>
    </source>
</evidence>
<dbReference type="GO" id="GO:0005737">
    <property type="term" value="C:cytoplasm"/>
    <property type="evidence" value="ECO:0007669"/>
    <property type="project" value="UniProtKB-SubCell"/>
</dbReference>
<dbReference type="NCBIfam" id="TIGR00157">
    <property type="entry name" value="ribosome small subunit-dependent GTPase A"/>
    <property type="match status" value="1"/>
</dbReference>
<comment type="cofactor">
    <cofactor evidence="10">
        <name>Zn(2+)</name>
        <dbReference type="ChEBI" id="CHEBI:29105"/>
    </cofactor>
    <text evidence="10">Binds 1 zinc ion per subunit.</text>
</comment>
<keyword evidence="8 10" id="KW-0694">RNA-binding</keyword>
<evidence type="ECO:0000256" key="4">
    <source>
        <dbReference type="ARBA" id="ARBA00022730"/>
    </source>
</evidence>
<keyword evidence="4 10" id="KW-0699">rRNA-binding</keyword>
<organism evidence="13 14">
    <name type="scientific">Candidatus Avidehalobacter gallistercoris</name>
    <dbReference type="NCBI Taxonomy" id="2840694"/>
    <lineage>
        <taxon>Bacteria</taxon>
        <taxon>Bacillati</taxon>
        <taxon>Bacillota</taxon>
        <taxon>Clostridia</taxon>
        <taxon>Eubacteriales</taxon>
        <taxon>Peptococcaceae</taxon>
        <taxon>Peptococcaceae incertae sedis</taxon>
        <taxon>Candidatus Avidehalobacter</taxon>
    </lineage>
</organism>
<dbReference type="EC" id="3.6.1.-" evidence="10"/>
<feature type="domain" description="CP-type G" evidence="12">
    <location>
        <begin position="83"/>
        <end position="241"/>
    </location>
</feature>